<dbReference type="Pfam" id="PF01270">
    <property type="entry name" value="Glyco_hydro_8"/>
    <property type="match status" value="1"/>
</dbReference>
<comment type="similarity">
    <text evidence="1">Belongs to the glycosyl hydrolase 8 (cellulase D) family.</text>
</comment>
<gene>
    <name evidence="4" type="ORF">MYAM1_002621</name>
</gene>
<accession>A0AAJ5YUY0</accession>
<dbReference type="PRINTS" id="PR00735">
    <property type="entry name" value="GLHYDRLASE8"/>
</dbReference>
<dbReference type="InterPro" id="IPR008928">
    <property type="entry name" value="6-hairpin_glycosidase_sf"/>
</dbReference>
<proteinExistence type="inferred from homology"/>
<evidence type="ECO:0000256" key="2">
    <source>
        <dbReference type="ARBA" id="ARBA00022801"/>
    </source>
</evidence>
<dbReference type="GO" id="GO:0004553">
    <property type="term" value="F:hydrolase activity, hydrolyzing O-glycosyl compounds"/>
    <property type="evidence" value="ECO:0007669"/>
    <property type="project" value="InterPro"/>
</dbReference>
<organism evidence="4 5">
    <name type="scientific">Malassezia yamatoensis</name>
    <dbReference type="NCBI Taxonomy" id="253288"/>
    <lineage>
        <taxon>Eukaryota</taxon>
        <taxon>Fungi</taxon>
        <taxon>Dikarya</taxon>
        <taxon>Basidiomycota</taxon>
        <taxon>Ustilaginomycotina</taxon>
        <taxon>Malasseziomycetes</taxon>
        <taxon>Malasseziales</taxon>
        <taxon>Malasseziaceae</taxon>
        <taxon>Malassezia</taxon>
    </lineage>
</organism>
<dbReference type="Gene3D" id="1.50.10.10">
    <property type="match status" value="1"/>
</dbReference>
<dbReference type="EMBL" id="CP119945">
    <property type="protein sequence ID" value="WFC99875.1"/>
    <property type="molecule type" value="Genomic_DNA"/>
</dbReference>
<keyword evidence="3" id="KW-0326">Glycosidase</keyword>
<name>A0AAJ5YUY0_9BASI</name>
<dbReference type="InterPro" id="IPR002037">
    <property type="entry name" value="Glyco_hydro_8"/>
</dbReference>
<dbReference type="Proteomes" id="UP001219567">
    <property type="component" value="Chromosome 3"/>
</dbReference>
<sequence length="369" mass="41601">MEDRYRSWCRTYMRSSHAGLYCFYNGSGDNGDAVTCSEAHGYAMLIAVLHGNQSDLDALLAFFLAFKNEHGLMKWQVRMNQHHQLYVEEDANDCATDGDIDIATALFLAAGRWPEGSAMYPAGFYEREAAQLADALLCHCMHPTLHTPLLGDWCNTDDKQNRKLYDATRSSDFILSSFLLFHRKHPNPHARQQWQQVLESTLQCALSQLNVHRTGLIADFLVYDARNQWHPANGKLLESKHDGEMSWNACRTRRFLSIVLTLAWRLAHYYAVSGDQRILPLLQTMHHTLVSGQFPNVPAGLRVRDGKPLVDYSGKAFIAPAGYLCYVLGDTHGQRAAIAALSDEEPEYFGDSIDLVIAEQAMAAPYWLS</sequence>
<evidence type="ECO:0000313" key="4">
    <source>
        <dbReference type="EMBL" id="WFC99875.1"/>
    </source>
</evidence>
<dbReference type="SUPFAM" id="SSF48208">
    <property type="entry name" value="Six-hairpin glycosidases"/>
    <property type="match status" value="1"/>
</dbReference>
<dbReference type="AlphaFoldDB" id="A0AAJ5YUY0"/>
<reference evidence="4 5" key="1">
    <citation type="submission" date="2023-03" db="EMBL/GenBank/DDBJ databases">
        <title>Mating type loci evolution in Malassezia.</title>
        <authorList>
            <person name="Coelho M.A."/>
        </authorList>
    </citation>
    <scope>NUCLEOTIDE SEQUENCE [LARGE SCALE GENOMIC DNA]</scope>
    <source>
        <strain evidence="4 5">CBS 9725</strain>
    </source>
</reference>
<dbReference type="GO" id="GO:0005975">
    <property type="term" value="P:carbohydrate metabolic process"/>
    <property type="evidence" value="ECO:0007669"/>
    <property type="project" value="InterPro"/>
</dbReference>
<keyword evidence="2" id="KW-0378">Hydrolase</keyword>
<keyword evidence="5" id="KW-1185">Reference proteome</keyword>
<dbReference type="InterPro" id="IPR012341">
    <property type="entry name" value="6hp_glycosidase-like_sf"/>
</dbReference>
<evidence type="ECO:0000256" key="1">
    <source>
        <dbReference type="ARBA" id="ARBA00009209"/>
    </source>
</evidence>
<evidence type="ECO:0008006" key="6">
    <source>
        <dbReference type="Google" id="ProtNLM"/>
    </source>
</evidence>
<protein>
    <recommendedName>
        <fullName evidence="6">Cellulase</fullName>
    </recommendedName>
</protein>
<evidence type="ECO:0000313" key="5">
    <source>
        <dbReference type="Proteomes" id="UP001219567"/>
    </source>
</evidence>
<evidence type="ECO:0000256" key="3">
    <source>
        <dbReference type="ARBA" id="ARBA00023295"/>
    </source>
</evidence>